<proteinExistence type="predicted"/>
<comment type="caution">
    <text evidence="1">The sequence shown here is derived from an EMBL/GenBank/DDBJ whole genome shotgun (WGS) entry which is preliminary data.</text>
</comment>
<sequence>MALAGMTGRALSAASIDELMARAIEVFVAGPVSLPSLRIRPEGRDEGIYKAASPRLL</sequence>
<reference evidence="1 2" key="1">
    <citation type="journal article" date="2018" name="Sci. Rep.">
        <title>Characterisation of pathogen-specific regions and novel effector candidates in Fusarium oxysporum f. sp. cepae.</title>
        <authorList>
            <person name="Armitage A.D."/>
            <person name="Taylor A."/>
            <person name="Sobczyk M.K."/>
            <person name="Baxter L."/>
            <person name="Greenfield B.P."/>
            <person name="Bates H.J."/>
            <person name="Wilson F."/>
            <person name="Jackson A.C."/>
            <person name="Ott S."/>
            <person name="Harrison R.J."/>
            <person name="Clarkson J.P."/>
        </authorList>
    </citation>
    <scope>NUCLEOTIDE SEQUENCE [LARGE SCALE GENOMIC DNA]</scope>
    <source>
        <strain evidence="1 2">Fo_A13</strain>
    </source>
</reference>
<organism evidence="1 2">
    <name type="scientific">Fusarium oxysporum</name>
    <name type="common">Fusarium vascular wilt</name>
    <dbReference type="NCBI Taxonomy" id="5507"/>
    <lineage>
        <taxon>Eukaryota</taxon>
        <taxon>Fungi</taxon>
        <taxon>Dikarya</taxon>
        <taxon>Ascomycota</taxon>
        <taxon>Pezizomycotina</taxon>
        <taxon>Sordariomycetes</taxon>
        <taxon>Hypocreomycetidae</taxon>
        <taxon>Hypocreales</taxon>
        <taxon>Nectriaceae</taxon>
        <taxon>Fusarium</taxon>
        <taxon>Fusarium oxysporum species complex</taxon>
    </lineage>
</organism>
<dbReference type="Proteomes" id="UP000285084">
    <property type="component" value="Unassembled WGS sequence"/>
</dbReference>
<evidence type="ECO:0000313" key="1">
    <source>
        <dbReference type="EMBL" id="RKK37001.1"/>
    </source>
</evidence>
<gene>
    <name evidence="1" type="ORF">BFJ69_g18632</name>
</gene>
<dbReference type="EMBL" id="MRCX01002441">
    <property type="protein sequence ID" value="RKK37001.1"/>
    <property type="molecule type" value="Genomic_DNA"/>
</dbReference>
<evidence type="ECO:0000313" key="2">
    <source>
        <dbReference type="Proteomes" id="UP000285084"/>
    </source>
</evidence>
<accession>A0A420M4U6</accession>
<protein>
    <submittedName>
        <fullName evidence="1">Uncharacterized protein</fullName>
    </submittedName>
</protein>
<name>A0A420M4U6_FUSOX</name>
<dbReference type="AlphaFoldDB" id="A0A420M4U6"/>